<dbReference type="SMART" id="SM00449">
    <property type="entry name" value="SPRY"/>
    <property type="match status" value="1"/>
</dbReference>
<dbReference type="InterPro" id="IPR013144">
    <property type="entry name" value="CRA_dom"/>
</dbReference>
<evidence type="ECO:0000256" key="1">
    <source>
        <dbReference type="SAM" id="MobiDB-lite"/>
    </source>
</evidence>
<dbReference type="PROSITE" id="PS50896">
    <property type="entry name" value="LISH"/>
    <property type="match status" value="1"/>
</dbReference>
<dbReference type="InterPro" id="IPR043136">
    <property type="entry name" value="B30.2/SPRY_sf"/>
</dbReference>
<keyword evidence="5" id="KW-1185">Reference proteome</keyword>
<evidence type="ECO:0000313" key="5">
    <source>
        <dbReference type="Proteomes" id="UP000015453"/>
    </source>
</evidence>
<dbReference type="InterPro" id="IPR044736">
    <property type="entry name" value="Gid1/RanBPM/SPLA_SPRY"/>
</dbReference>
<feature type="region of interest" description="Disordered" evidence="1">
    <location>
        <begin position="32"/>
        <end position="57"/>
    </location>
</feature>
<dbReference type="OrthoDB" id="25503at2759"/>
<dbReference type="InterPro" id="IPR003877">
    <property type="entry name" value="SPRY_dom"/>
</dbReference>
<sequence>AMSQTASPSLDAIGAYFIDYWRWTSKVSALKPDEESGGEFDHETEEETPTELDTVNSSGGFVLIGPDKLSLLYPGINHHDHDVGVVQANRPAPSENLLYYFEIYAKNAGSKGNIAIGFTTSSFKLRRQPGWEPNSIGYHGHDGLLYHGHGKGEAFGPTFTTGDTVGCGINNSTQEFFFTKNGAIVGSVYKEVKGELFPTVAVHSQNEEVSVNFGKDPFVFDIKAYEAEQRAKDQSEIDNVTIPQESSYRIVQKYLQHYGYEETLKMFDISGKSNVPPVSLVPEDGLNDQYGTYALNERRTLRQLIRSGKIQEALFAIQQLYHDILQDGTSAICLLLHCQHFIELVREGKLEDSISYGQREFDKFKNHAGCDLVKDCATLLAYEQPSKSCVGYLLRDSQRELVADAVNATILLTNPDVKVSGGYGLCSSLERLIRQVTACSVEKRHLNSDQGEVFHLRRILESGK</sequence>
<dbReference type="InterPro" id="IPR050618">
    <property type="entry name" value="Ubq-SigPath_Reg"/>
</dbReference>
<dbReference type="SMART" id="SM00668">
    <property type="entry name" value="CTLH"/>
    <property type="match status" value="1"/>
</dbReference>
<feature type="domain" description="CTLH" evidence="3">
    <location>
        <begin position="294"/>
        <end position="352"/>
    </location>
</feature>
<feature type="compositionally biased region" description="Acidic residues" evidence="1">
    <location>
        <begin position="35"/>
        <end position="50"/>
    </location>
</feature>
<organism evidence="4 5">
    <name type="scientific">Genlisea aurea</name>
    <dbReference type="NCBI Taxonomy" id="192259"/>
    <lineage>
        <taxon>Eukaryota</taxon>
        <taxon>Viridiplantae</taxon>
        <taxon>Streptophyta</taxon>
        <taxon>Embryophyta</taxon>
        <taxon>Tracheophyta</taxon>
        <taxon>Spermatophyta</taxon>
        <taxon>Magnoliopsida</taxon>
        <taxon>eudicotyledons</taxon>
        <taxon>Gunneridae</taxon>
        <taxon>Pentapetalae</taxon>
        <taxon>asterids</taxon>
        <taxon>lamiids</taxon>
        <taxon>Lamiales</taxon>
        <taxon>Lentibulariaceae</taxon>
        <taxon>Genlisea</taxon>
    </lineage>
</organism>
<dbReference type="CDD" id="cd12885">
    <property type="entry name" value="SPRY_RanBP_like"/>
    <property type="match status" value="1"/>
</dbReference>
<proteinExistence type="predicted"/>
<feature type="domain" description="B30.2/SPRY" evidence="2">
    <location>
        <begin position="30"/>
        <end position="218"/>
    </location>
</feature>
<reference evidence="4 5" key="1">
    <citation type="journal article" date="2013" name="BMC Genomics">
        <title>The miniature genome of a carnivorous plant Genlisea aurea contains a low number of genes and short non-coding sequences.</title>
        <authorList>
            <person name="Leushkin E.V."/>
            <person name="Sutormin R.A."/>
            <person name="Nabieva E.R."/>
            <person name="Penin A.A."/>
            <person name="Kondrashov A.S."/>
            <person name="Logacheva M.D."/>
        </authorList>
    </citation>
    <scope>NUCLEOTIDE SEQUENCE [LARGE SCALE GENOMIC DNA]</scope>
</reference>
<dbReference type="InterPro" id="IPR024964">
    <property type="entry name" value="CTLH/CRA"/>
</dbReference>
<dbReference type="EMBL" id="AUSU01008890">
    <property type="protein sequence ID" value="EPS58798.1"/>
    <property type="molecule type" value="Genomic_DNA"/>
</dbReference>
<evidence type="ECO:0000259" key="2">
    <source>
        <dbReference type="PROSITE" id="PS50188"/>
    </source>
</evidence>
<dbReference type="PROSITE" id="PS50897">
    <property type="entry name" value="CTLH"/>
    <property type="match status" value="1"/>
</dbReference>
<feature type="non-terminal residue" evidence="4">
    <location>
        <position position="1"/>
    </location>
</feature>
<comment type="caution">
    <text evidence="4">The sequence shown here is derived from an EMBL/GenBank/DDBJ whole genome shotgun (WGS) entry which is preliminary data.</text>
</comment>
<dbReference type="FunFam" id="2.60.120.920:FF:000092">
    <property type="entry name" value="Ran-binding protein M homolog"/>
    <property type="match status" value="1"/>
</dbReference>
<accession>S8D7U0</accession>
<evidence type="ECO:0008006" key="6">
    <source>
        <dbReference type="Google" id="ProtNLM"/>
    </source>
</evidence>
<dbReference type="PANTHER" id="PTHR12864">
    <property type="entry name" value="RAN BINDING PROTEIN 9-RELATED"/>
    <property type="match status" value="1"/>
</dbReference>
<dbReference type="Pfam" id="PF00622">
    <property type="entry name" value="SPRY"/>
    <property type="match status" value="1"/>
</dbReference>
<dbReference type="AlphaFoldDB" id="S8D7U0"/>
<gene>
    <name evidence="4" type="ORF">M569_16014</name>
</gene>
<dbReference type="InterPro" id="IPR006594">
    <property type="entry name" value="LisH"/>
</dbReference>
<dbReference type="SUPFAM" id="SSF49899">
    <property type="entry name" value="Concanavalin A-like lectins/glucanases"/>
    <property type="match status" value="1"/>
</dbReference>
<dbReference type="Pfam" id="PF10607">
    <property type="entry name" value="CTLH"/>
    <property type="match status" value="1"/>
</dbReference>
<name>S8D7U0_9LAMI</name>
<dbReference type="InterPro" id="IPR001870">
    <property type="entry name" value="B30.2/SPRY"/>
</dbReference>
<evidence type="ECO:0000313" key="4">
    <source>
        <dbReference type="EMBL" id="EPS58798.1"/>
    </source>
</evidence>
<dbReference type="PROSITE" id="PS50188">
    <property type="entry name" value="B302_SPRY"/>
    <property type="match status" value="1"/>
</dbReference>
<dbReference type="SMART" id="SM00757">
    <property type="entry name" value="CRA"/>
    <property type="match status" value="1"/>
</dbReference>
<protein>
    <recommendedName>
        <fullName evidence="6">Ran-binding protein 10</fullName>
    </recommendedName>
</protein>
<dbReference type="Proteomes" id="UP000015453">
    <property type="component" value="Unassembled WGS sequence"/>
</dbReference>
<dbReference type="Gene3D" id="2.60.120.920">
    <property type="match status" value="1"/>
</dbReference>
<dbReference type="InterPro" id="IPR006595">
    <property type="entry name" value="CTLH_C"/>
</dbReference>
<feature type="non-terminal residue" evidence="4">
    <location>
        <position position="464"/>
    </location>
</feature>
<dbReference type="InterPro" id="IPR013320">
    <property type="entry name" value="ConA-like_dom_sf"/>
</dbReference>
<evidence type="ECO:0000259" key="3">
    <source>
        <dbReference type="PROSITE" id="PS50897"/>
    </source>
</evidence>